<dbReference type="InterPro" id="IPR024593">
    <property type="entry name" value="DUF3444"/>
</dbReference>
<dbReference type="PANTHER" id="PTHR45089">
    <property type="entry name" value="DNAJ HEAT SHOCK AMINO-TERMINAL DOMAIN PROTEIN-RELATED"/>
    <property type="match status" value="1"/>
</dbReference>
<evidence type="ECO:0000313" key="4">
    <source>
        <dbReference type="Proteomes" id="UP001161247"/>
    </source>
</evidence>
<dbReference type="EMBL" id="OX459118">
    <property type="protein sequence ID" value="CAI9091290.1"/>
    <property type="molecule type" value="Genomic_DNA"/>
</dbReference>
<feature type="region of interest" description="Disordered" evidence="1">
    <location>
        <begin position="162"/>
        <end position="220"/>
    </location>
</feature>
<dbReference type="PANTHER" id="PTHR45089:SF59">
    <property type="entry name" value="DNAJ HEAT SHOCK N-TERMINAL DOMAIN-CONTAINING PROTEIN"/>
    <property type="match status" value="1"/>
</dbReference>
<dbReference type="AlphaFoldDB" id="A0AAV1C8R5"/>
<evidence type="ECO:0000256" key="1">
    <source>
        <dbReference type="SAM" id="MobiDB-lite"/>
    </source>
</evidence>
<evidence type="ECO:0000313" key="3">
    <source>
        <dbReference type="EMBL" id="CAI9091290.1"/>
    </source>
</evidence>
<feature type="compositionally biased region" description="Basic and acidic residues" evidence="1">
    <location>
        <begin position="162"/>
        <end position="192"/>
    </location>
</feature>
<dbReference type="Pfam" id="PF11926">
    <property type="entry name" value="DUF3444"/>
    <property type="match status" value="1"/>
</dbReference>
<accession>A0AAV1C8R5</accession>
<gene>
    <name evidence="3" type="ORF">OLC1_LOCUS3251</name>
</gene>
<sequence length="490" mass="56254">MESLKKLCEAPSFGEGLQSVMSLVMLEWVDVEAKFKQVEGVYHECLEELESKEKHLKGVEESVRKGFCEEFDSRRRWIEAGLKRLDEKGLSLQGFLRKIEVEKVSFEEMEESTGKQMKNLLLMEGEIQGALELKLSQVEKSQIQLDFMETAMRIREANTVSKEKNLSKTEGILERRRNEIDSEEEDMKRRNSLEQSTPEADPMSPTKSAEVRRVGSKRDCPDGQERIIMEENRCKHAKGNSCNFDERMRRFEAQDVQESGANNTSQAQLPDDIIVFDTCLTSVEKGNPARTINFGETWACFDANDDLPRTYFQVVNYVEEDGQVMLEAARLEPFPVYEGDKEWIDAGLPVTCGMFQRGETSVESPAIFSHRIICKREHPCVILPSEGETWAIYKDWDITKWLHGDREYDIVEILKIIREGPSSPSWRVRVGYLDRIIGSENLFKRRSKNNGDEDSTSELPSTSIYRFSHKVPYVDGGGTDSIFELDPKCF</sequence>
<reference evidence="3" key="1">
    <citation type="submission" date="2023-03" db="EMBL/GenBank/DDBJ databases">
        <authorList>
            <person name="Julca I."/>
        </authorList>
    </citation>
    <scope>NUCLEOTIDE SEQUENCE</scope>
</reference>
<organism evidence="3 4">
    <name type="scientific">Oldenlandia corymbosa var. corymbosa</name>
    <dbReference type="NCBI Taxonomy" id="529605"/>
    <lineage>
        <taxon>Eukaryota</taxon>
        <taxon>Viridiplantae</taxon>
        <taxon>Streptophyta</taxon>
        <taxon>Embryophyta</taxon>
        <taxon>Tracheophyta</taxon>
        <taxon>Spermatophyta</taxon>
        <taxon>Magnoliopsida</taxon>
        <taxon>eudicotyledons</taxon>
        <taxon>Gunneridae</taxon>
        <taxon>Pentapetalae</taxon>
        <taxon>asterids</taxon>
        <taxon>lamiids</taxon>
        <taxon>Gentianales</taxon>
        <taxon>Rubiaceae</taxon>
        <taxon>Rubioideae</taxon>
        <taxon>Spermacoceae</taxon>
        <taxon>Hedyotis-Oldenlandia complex</taxon>
        <taxon>Oldenlandia</taxon>
    </lineage>
</organism>
<name>A0AAV1C8R5_OLDCO</name>
<feature type="domain" description="DUF3444" evidence="2">
    <location>
        <begin position="291"/>
        <end position="474"/>
    </location>
</feature>
<proteinExistence type="predicted"/>
<dbReference type="Proteomes" id="UP001161247">
    <property type="component" value="Chromosome 1"/>
</dbReference>
<keyword evidence="4" id="KW-1185">Reference proteome</keyword>
<evidence type="ECO:0000259" key="2">
    <source>
        <dbReference type="Pfam" id="PF11926"/>
    </source>
</evidence>
<protein>
    <submittedName>
        <fullName evidence="3">OLC1v1026269C1</fullName>
    </submittedName>
</protein>
<feature type="compositionally biased region" description="Basic and acidic residues" evidence="1">
    <location>
        <begin position="209"/>
        <end position="220"/>
    </location>
</feature>